<evidence type="ECO:0000256" key="2">
    <source>
        <dbReference type="SAM" id="SignalP"/>
    </source>
</evidence>
<accession>A0A7R9Z462</accession>
<reference evidence="3" key="1">
    <citation type="submission" date="2021-01" db="EMBL/GenBank/DDBJ databases">
        <authorList>
            <person name="Corre E."/>
            <person name="Pelletier E."/>
            <person name="Niang G."/>
            <person name="Scheremetjew M."/>
            <person name="Finn R."/>
            <person name="Kale V."/>
            <person name="Holt S."/>
            <person name="Cochrane G."/>
            <person name="Meng A."/>
            <person name="Brown T."/>
            <person name="Cohen L."/>
        </authorList>
    </citation>
    <scope>NUCLEOTIDE SEQUENCE</scope>
    <source>
        <strain evidence="3">CCMP147</strain>
    </source>
</reference>
<evidence type="ECO:0000313" key="3">
    <source>
        <dbReference type="EMBL" id="CAD8305626.1"/>
    </source>
</evidence>
<dbReference type="EMBL" id="HBED01015170">
    <property type="protein sequence ID" value="CAD8305626.1"/>
    <property type="molecule type" value="Transcribed_RNA"/>
</dbReference>
<feature type="chain" id="PRO_5031192005" description="Chitin-binding type-2 domain-containing protein" evidence="2">
    <location>
        <begin position="25"/>
        <end position="620"/>
    </location>
</feature>
<dbReference type="AlphaFoldDB" id="A0A7R9Z462"/>
<name>A0A7R9Z462_9STRA</name>
<proteinExistence type="predicted"/>
<gene>
    <name evidence="3" type="ORF">TDUB1175_LOCUS7502</name>
</gene>
<sequence length="620" mass="67802">MKFIASVLAAVVAASVTSPVFVSAESVVEEKMGKAERAKKQKGKPVQASSPLRTRPARTGVHQHSLEEKQKGYSAADLENRYDTVLPDLDSATSGGGHHQRELQGMYVPYVGIKWEELCSSEGLEMDVMTECIWKGFIPESAAAEVSVEQDTSPVEATIAEDGVLTTLFNRNNGGSDGGAIYFDLTAQRCVTITGWEFNTAGTGSITGSLYSRSGSASGFQTTTAGWAPVAVDVPTTGAGQDNPTSFDFGEVDIEEGSTIGFAVIISSGNDYTNGGTNGALDFYEDSMGILRLDDMGATNVPFTGGVFDPRMVNTNLHFRLSFDCEDNNPCIGHGYTHDHHGQFYFEHCDSKIFIQCSEYGQCFERHCPYGTRWSQAVQTCIRESCVPEGCDDPCTPDAIASEDLFHPFCPGTDHEDPYKFIQCSKFGESFCMHCGPYTMWDEAVGSCDHLRECADPALNNCGPNDICIELPYPKTFFCQPCPTVSDGFETGDFGALSWSGDWEIESDIGSGHVFEGSFSARNMDIDNNEQSTLMLQFEISCDSTISFWFKTSTESSFDFLQFFLDGDMIDEWSGTNDWTLFELHDVAAGTHTVTFTYDKDGSVSSGDDTVWIDNFRVGL</sequence>
<feature type="region of interest" description="Disordered" evidence="1">
    <location>
        <begin position="33"/>
        <end position="67"/>
    </location>
</feature>
<keyword evidence="2" id="KW-0732">Signal</keyword>
<organism evidence="3">
    <name type="scientific">Pseudictyota dubia</name>
    <dbReference type="NCBI Taxonomy" id="2749911"/>
    <lineage>
        <taxon>Eukaryota</taxon>
        <taxon>Sar</taxon>
        <taxon>Stramenopiles</taxon>
        <taxon>Ochrophyta</taxon>
        <taxon>Bacillariophyta</taxon>
        <taxon>Mediophyceae</taxon>
        <taxon>Biddulphiophycidae</taxon>
        <taxon>Eupodiscales</taxon>
        <taxon>Odontellaceae</taxon>
        <taxon>Pseudictyota</taxon>
    </lineage>
</organism>
<protein>
    <recommendedName>
        <fullName evidence="4">Chitin-binding type-2 domain-containing protein</fullName>
    </recommendedName>
</protein>
<evidence type="ECO:0008006" key="4">
    <source>
        <dbReference type="Google" id="ProtNLM"/>
    </source>
</evidence>
<feature type="signal peptide" evidence="2">
    <location>
        <begin position="1"/>
        <end position="24"/>
    </location>
</feature>
<evidence type="ECO:0000256" key="1">
    <source>
        <dbReference type="SAM" id="MobiDB-lite"/>
    </source>
</evidence>